<dbReference type="Gramene" id="OMO80130">
    <property type="protein sequence ID" value="OMO80130"/>
    <property type="gene ID" value="CCACVL1_13165"/>
</dbReference>
<dbReference type="Proteomes" id="UP000188268">
    <property type="component" value="Unassembled WGS sequence"/>
</dbReference>
<evidence type="ECO:0000256" key="1">
    <source>
        <dbReference type="SAM" id="Phobius"/>
    </source>
</evidence>
<dbReference type="Gene3D" id="1.20.120.1770">
    <property type="match status" value="1"/>
</dbReference>
<gene>
    <name evidence="2" type="ORF">CCACVL1_13165</name>
</gene>
<organism evidence="2 3">
    <name type="scientific">Corchorus capsularis</name>
    <name type="common">Jute</name>
    <dbReference type="NCBI Taxonomy" id="210143"/>
    <lineage>
        <taxon>Eukaryota</taxon>
        <taxon>Viridiplantae</taxon>
        <taxon>Streptophyta</taxon>
        <taxon>Embryophyta</taxon>
        <taxon>Tracheophyta</taxon>
        <taxon>Spermatophyta</taxon>
        <taxon>Magnoliopsida</taxon>
        <taxon>eudicotyledons</taxon>
        <taxon>Gunneridae</taxon>
        <taxon>Pentapetalae</taxon>
        <taxon>rosids</taxon>
        <taxon>malvids</taxon>
        <taxon>Malvales</taxon>
        <taxon>Malvaceae</taxon>
        <taxon>Grewioideae</taxon>
        <taxon>Apeibeae</taxon>
        <taxon>Corchorus</taxon>
    </lineage>
</organism>
<reference evidence="2 3" key="1">
    <citation type="submission" date="2013-09" db="EMBL/GenBank/DDBJ databases">
        <title>Corchorus capsularis genome sequencing.</title>
        <authorList>
            <person name="Alam M."/>
            <person name="Haque M.S."/>
            <person name="Islam M.S."/>
            <person name="Emdad E.M."/>
            <person name="Islam M.M."/>
            <person name="Ahmed B."/>
            <person name="Halim A."/>
            <person name="Hossen Q.M.M."/>
            <person name="Hossain M.Z."/>
            <person name="Ahmed R."/>
            <person name="Khan M.M."/>
            <person name="Islam R."/>
            <person name="Rashid M.M."/>
            <person name="Khan S.A."/>
            <person name="Rahman M.S."/>
            <person name="Alam M."/>
        </authorList>
    </citation>
    <scope>NUCLEOTIDE SEQUENCE [LARGE SCALE GENOMIC DNA]</scope>
    <source>
        <strain evidence="3">cv. CVL-1</strain>
        <tissue evidence="2">Whole seedling</tissue>
    </source>
</reference>
<dbReference type="EMBL" id="AWWV01010325">
    <property type="protein sequence ID" value="OMO80130.1"/>
    <property type="molecule type" value="Genomic_DNA"/>
</dbReference>
<keyword evidence="3" id="KW-1185">Reference proteome</keyword>
<dbReference type="AlphaFoldDB" id="A0A1R3IC35"/>
<evidence type="ECO:0000313" key="3">
    <source>
        <dbReference type="Proteomes" id="UP000188268"/>
    </source>
</evidence>
<comment type="caution">
    <text evidence="2">The sequence shown here is derived from an EMBL/GenBank/DDBJ whole genome shotgun (WGS) entry which is preliminary data.</text>
</comment>
<sequence>MAVPVIKFPIFMIVRVLGIMITALVFAWTLHYRGGLTFISDSKDLIFSGVMKLSGAKSHKAKINIINNASGIIKPGRYKRIIS</sequence>
<keyword evidence="1" id="KW-0812">Transmembrane</keyword>
<dbReference type="OrthoDB" id="1672715at2759"/>
<name>A0A1R3IC35_COCAP</name>
<keyword evidence="1" id="KW-1133">Transmembrane helix</keyword>
<accession>A0A1R3IC35</accession>
<proteinExistence type="predicted"/>
<protein>
    <submittedName>
        <fullName evidence="2">Uncharacterized protein</fullName>
    </submittedName>
</protein>
<dbReference type="OMA" id="RVLGIMI"/>
<evidence type="ECO:0000313" key="2">
    <source>
        <dbReference type="EMBL" id="OMO80130.1"/>
    </source>
</evidence>
<keyword evidence="1" id="KW-0472">Membrane</keyword>
<feature type="transmembrane region" description="Helical" evidence="1">
    <location>
        <begin position="6"/>
        <end position="30"/>
    </location>
</feature>